<sequence>MAIAVTIDIQDPTDLIAVFDSIEGIEAEVRECLETVSQQLGEERETASLHVEISRFDGVADTSRTSDFAAKLRLSAQYLSLDRHDTIERLRYETRGVLVHELVHVLQFDGHGTAPHGWIEGFADLVRLKAGLAPPHWDRNSVPERWDQGYENTGFFLEWIEQTTPHCTNLVNTLLRTEPWSPQFFETFTTKSVHLLFSEYLSSKLASPPQIQTQPVYDADGYNIPEFQFSNQTTNNSQQLQNLYPTTHHILSMLNDRSSAVQRALYVTPETVPTDVRRIHVILSDMPGVAHTLRRPGTSEIHMSAPYLESVWEKHDRNVQFLKDEIEGVLSHELVHVWQKKCAKDMSGGFLEGVADWVRMRVGFSAKHWKRVVQSGQKWDAGNGWVAGEGVRRMNQVVGTLEVWDEERVFAPILEGLDGMSVDLLWKLYVEEVASGKKEAPKGKADLVEQLKMLLVLAEAHAEDAEFLNNMDAHVGPSLGQKVEMAGNPTLSTLSTLSTLTPLGRGALAAVGLAEAVVVFTHAAWQRKRARVLAKAAALFAVLLCMRRSTWVRIAFARGLYYAALVVGGPSFKAIALQKQQQTITPTKATPPKPTPTPQQLPPPPALANKVKPTPISTPTPSLIEAPRFSPSSQPGSPISDIIDFDAGDDYFVDALDVGPSSKSTPSLTRVQPMPIANVEPSLADSFKSAFTLETVPANQNKQLAALHLSAPESQATHAFSEPLDRALIQFMQLEHMFSKKEATLTKWTLETTRENITIHTHPVAQDSAFSVVRGCGELPAGFTVAECLSVIRSTACRKTWDARYDSGTVLQVLGVDDGVAHTIQKGSFPVAARDMIVAVTTRRVSRREAVFVATSVTDDGDAFPKSGASGRVRAELTFAGWMLRASSGTNVEAVYMVQVDPKGTIPSSIVKLVQTQTPLAIARVSEYLNKHGPVPFIIQVPSDDAYSVFVNPASTMNALFRGETWDPAASVYTCSMDVNSAETAFSVAIPKVSFGGDASCTVSVHFKWLANEEEQAPPVQSPRVKGSILVGLGVAMEVDAERRRTWLKAVVGDATGAVLRVHATGGGGAAAAGGGGDAGMWRMEVKIAKRSVGTGVVMNGEKVAAFA</sequence>
<dbReference type="STRING" id="246404.A0A507FNV1"/>
<dbReference type="InterPro" id="IPR023393">
    <property type="entry name" value="START-like_dom_sf"/>
</dbReference>
<evidence type="ECO:0000259" key="2">
    <source>
        <dbReference type="PROSITE" id="PS50848"/>
    </source>
</evidence>
<dbReference type="InterPro" id="IPR007541">
    <property type="entry name" value="Uncharacterised_BSP"/>
</dbReference>
<dbReference type="AlphaFoldDB" id="A0A507FNV1"/>
<evidence type="ECO:0000256" key="1">
    <source>
        <dbReference type="SAM" id="MobiDB-lite"/>
    </source>
</evidence>
<dbReference type="Pfam" id="PF01852">
    <property type="entry name" value="START"/>
    <property type="match status" value="1"/>
</dbReference>
<gene>
    <name evidence="3" type="ORF">CcCBS67573_g00609</name>
</gene>
<keyword evidence="4" id="KW-1185">Reference proteome</keyword>
<dbReference type="Gene3D" id="3.30.530.20">
    <property type="match status" value="1"/>
</dbReference>
<reference evidence="3 4" key="1">
    <citation type="journal article" date="2019" name="Sci. Rep.">
        <title>Comparative genomics of chytrid fungi reveal insights into the obligate biotrophic and pathogenic lifestyle of Synchytrium endobioticum.</title>
        <authorList>
            <person name="van de Vossenberg B.T.L.H."/>
            <person name="Warris S."/>
            <person name="Nguyen H.D.T."/>
            <person name="van Gent-Pelzer M.P.E."/>
            <person name="Joly D.L."/>
            <person name="van de Geest H.C."/>
            <person name="Bonants P.J.M."/>
            <person name="Smith D.S."/>
            <person name="Levesque C.A."/>
            <person name="van der Lee T.A.J."/>
        </authorList>
    </citation>
    <scope>NUCLEOTIDE SEQUENCE [LARGE SCALE GENOMIC DNA]</scope>
    <source>
        <strain evidence="3 4">CBS 675.73</strain>
    </source>
</reference>
<proteinExistence type="predicted"/>
<name>A0A507FNV1_9FUNG</name>
<dbReference type="PANTHER" id="PTHR33321:SF12">
    <property type="entry name" value="PLANT BASIC SECRETORY PROTEIN (BSP) FAMILY PROTEIN"/>
    <property type="match status" value="1"/>
</dbReference>
<evidence type="ECO:0000313" key="4">
    <source>
        <dbReference type="Proteomes" id="UP000320333"/>
    </source>
</evidence>
<feature type="compositionally biased region" description="Pro residues" evidence="1">
    <location>
        <begin position="589"/>
        <end position="606"/>
    </location>
</feature>
<protein>
    <recommendedName>
        <fullName evidence="2">START domain-containing protein</fullName>
    </recommendedName>
</protein>
<dbReference type="PANTHER" id="PTHR33321">
    <property type="match status" value="1"/>
</dbReference>
<dbReference type="Pfam" id="PF04450">
    <property type="entry name" value="BSP"/>
    <property type="match status" value="2"/>
</dbReference>
<accession>A0A507FNV1</accession>
<feature type="domain" description="START" evidence="2">
    <location>
        <begin position="748"/>
        <end position="912"/>
    </location>
</feature>
<feature type="region of interest" description="Disordered" evidence="1">
    <location>
        <begin position="583"/>
        <end position="606"/>
    </location>
</feature>
<dbReference type="OrthoDB" id="891726at2759"/>
<comment type="caution">
    <text evidence="3">The sequence shown here is derived from an EMBL/GenBank/DDBJ whole genome shotgun (WGS) entry which is preliminary data.</text>
</comment>
<dbReference type="PROSITE" id="PS50848">
    <property type="entry name" value="START"/>
    <property type="match status" value="1"/>
</dbReference>
<dbReference type="CDD" id="cd00177">
    <property type="entry name" value="START"/>
    <property type="match status" value="1"/>
</dbReference>
<evidence type="ECO:0000313" key="3">
    <source>
        <dbReference type="EMBL" id="TPX78099.1"/>
    </source>
</evidence>
<dbReference type="EMBL" id="QEAP01000008">
    <property type="protein sequence ID" value="TPX78099.1"/>
    <property type="molecule type" value="Genomic_DNA"/>
</dbReference>
<dbReference type="Proteomes" id="UP000320333">
    <property type="component" value="Unassembled WGS sequence"/>
</dbReference>
<dbReference type="InterPro" id="IPR002913">
    <property type="entry name" value="START_lipid-bd_dom"/>
</dbReference>
<dbReference type="GO" id="GO:0008289">
    <property type="term" value="F:lipid binding"/>
    <property type="evidence" value="ECO:0007669"/>
    <property type="project" value="InterPro"/>
</dbReference>
<organism evidence="3 4">
    <name type="scientific">Chytriomyces confervae</name>
    <dbReference type="NCBI Taxonomy" id="246404"/>
    <lineage>
        <taxon>Eukaryota</taxon>
        <taxon>Fungi</taxon>
        <taxon>Fungi incertae sedis</taxon>
        <taxon>Chytridiomycota</taxon>
        <taxon>Chytridiomycota incertae sedis</taxon>
        <taxon>Chytridiomycetes</taxon>
        <taxon>Chytridiales</taxon>
        <taxon>Chytriomycetaceae</taxon>
        <taxon>Chytriomyces</taxon>
    </lineage>
</organism>
<dbReference type="SUPFAM" id="SSF55961">
    <property type="entry name" value="Bet v1-like"/>
    <property type="match status" value="1"/>
</dbReference>